<keyword evidence="3" id="KW-0813">Transport</keyword>
<comment type="subcellular location">
    <subcellularLocation>
        <location evidence="1">Membrane</location>
        <topology evidence="1">Multi-pass membrane protein</topology>
    </subcellularLocation>
</comment>
<keyword evidence="8" id="KW-0175">Coiled coil</keyword>
<reference evidence="12" key="2">
    <citation type="submission" date="2021-11" db="EMBL/GenBank/DDBJ databases">
        <authorList>
            <consortium name="Genoscope - CEA"/>
            <person name="William W."/>
        </authorList>
    </citation>
    <scope>NUCLEOTIDE SEQUENCE</scope>
</reference>
<keyword evidence="13" id="KW-1185">Reference proteome</keyword>
<dbReference type="EMBL" id="HBIW01012862">
    <property type="protein sequence ID" value="CAE0695602.1"/>
    <property type="molecule type" value="Transcribed_RNA"/>
</dbReference>
<evidence type="ECO:0000256" key="5">
    <source>
        <dbReference type="ARBA" id="ARBA00022989"/>
    </source>
</evidence>
<sequence length="474" mass="48944">MTDSMASLQATIAGLQEQIDAMNGQLTEHRKLIDTGDIDAFWLIFGGVLVFWMQAGFAMLEVGSVNKKNTKNILVKNIFDACIAAIMWYAVGSSLAGGNGDDFTTTGENGFAGSGGFFRTVSTANKSAYAKAGWFFGWTFAGAGCTIVSGAIAERATFLAYALYSVILTGFVYPPVVHMMWGAGKFSAWRSGPRLFGDCGVIDFAGSGTVHMTGGVAAIIAAGCIGVRKGFPDALPEGQPVYQALGILILWMGWYGFNCVSTLYIDGYAQSAAHVAMTTTLGAAAGCLGTAAIGFVEKQYIDPGYVYNGVLAGLVSITSPCAVVSPFGAIVVGLIGSLVYVGASKGVKAAGIDDAVDAFAVHGACGAWGVIACGLFATPFYYSVSYYGDRKDDCAGLFYGGKASGSFAAAFACVFVILAWVGSTMGALFGTLKATGLLRVSQEIEDAGLDDSKHGGAMSEVVAASVDGVKATEA</sequence>
<dbReference type="Pfam" id="PF00909">
    <property type="entry name" value="Ammonium_transp"/>
    <property type="match status" value="1"/>
</dbReference>
<evidence type="ECO:0000256" key="3">
    <source>
        <dbReference type="ARBA" id="ARBA00022448"/>
    </source>
</evidence>
<keyword evidence="4 9" id="KW-0812">Transmembrane</keyword>
<dbReference type="PANTHER" id="PTHR11730">
    <property type="entry name" value="AMMONIUM TRANSPORTER"/>
    <property type="match status" value="1"/>
</dbReference>
<comment type="similarity">
    <text evidence="2">Belongs to the ammonia transporter channel (TC 1.A.11.2) family.</text>
</comment>
<accession>A0A7S3ZVV7</accession>
<dbReference type="OrthoDB" id="534912at2759"/>
<dbReference type="GO" id="GO:0097272">
    <property type="term" value="P:ammonium homeostasis"/>
    <property type="evidence" value="ECO:0007669"/>
    <property type="project" value="TreeGrafter"/>
</dbReference>
<evidence type="ECO:0000256" key="1">
    <source>
        <dbReference type="ARBA" id="ARBA00004141"/>
    </source>
</evidence>
<evidence type="ECO:0000256" key="8">
    <source>
        <dbReference type="SAM" id="Coils"/>
    </source>
</evidence>
<feature type="transmembrane region" description="Helical" evidence="9">
    <location>
        <begin position="132"/>
        <end position="152"/>
    </location>
</feature>
<feature type="coiled-coil region" evidence="8">
    <location>
        <begin position="5"/>
        <end position="32"/>
    </location>
</feature>
<organism evidence="11">
    <name type="scientific">Pelagomonas calceolata</name>
    <dbReference type="NCBI Taxonomy" id="35677"/>
    <lineage>
        <taxon>Eukaryota</taxon>
        <taxon>Sar</taxon>
        <taxon>Stramenopiles</taxon>
        <taxon>Ochrophyta</taxon>
        <taxon>Pelagophyceae</taxon>
        <taxon>Pelagomonadales</taxon>
        <taxon>Pelagomonadaceae</taxon>
        <taxon>Pelagomonas</taxon>
    </lineage>
</organism>
<dbReference type="PANTHER" id="PTHR11730:SF6">
    <property type="entry name" value="AMMONIUM TRANSPORTER"/>
    <property type="match status" value="1"/>
</dbReference>
<evidence type="ECO:0000259" key="10">
    <source>
        <dbReference type="Pfam" id="PF00909"/>
    </source>
</evidence>
<dbReference type="AlphaFoldDB" id="A0A7S3ZVV7"/>
<evidence type="ECO:0000313" key="11">
    <source>
        <dbReference type="EMBL" id="CAE0695602.1"/>
    </source>
</evidence>
<evidence type="ECO:0000256" key="6">
    <source>
        <dbReference type="ARBA" id="ARBA00023136"/>
    </source>
</evidence>
<gene>
    <name evidence="11" type="ORF">PCAL00307_LOCUS11038</name>
    <name evidence="12" type="ORF">PECAL_1P08820</name>
</gene>
<evidence type="ECO:0000313" key="13">
    <source>
        <dbReference type="Proteomes" id="UP000789595"/>
    </source>
</evidence>
<feature type="transmembrane region" description="Helical" evidence="9">
    <location>
        <begin position="355"/>
        <end position="382"/>
    </location>
</feature>
<feature type="transmembrane region" description="Helical" evidence="9">
    <location>
        <begin position="241"/>
        <end position="265"/>
    </location>
</feature>
<dbReference type="EMBL" id="CAKKNE010000001">
    <property type="protein sequence ID" value="CAH0364515.1"/>
    <property type="molecule type" value="Genomic_DNA"/>
</dbReference>
<dbReference type="GO" id="GO:0008519">
    <property type="term" value="F:ammonium channel activity"/>
    <property type="evidence" value="ECO:0007669"/>
    <property type="project" value="InterPro"/>
</dbReference>
<dbReference type="InterPro" id="IPR024041">
    <property type="entry name" value="NH4_transpt_AmtB-like_dom"/>
</dbReference>
<feature type="transmembrane region" description="Helical" evidence="9">
    <location>
        <begin position="272"/>
        <end position="296"/>
    </location>
</feature>
<evidence type="ECO:0000256" key="4">
    <source>
        <dbReference type="ARBA" id="ARBA00022692"/>
    </source>
</evidence>
<feature type="transmembrane region" description="Helical" evidence="9">
    <location>
        <begin position="407"/>
        <end position="429"/>
    </location>
</feature>
<dbReference type="GO" id="GO:0005886">
    <property type="term" value="C:plasma membrane"/>
    <property type="evidence" value="ECO:0007669"/>
    <property type="project" value="TreeGrafter"/>
</dbReference>
<feature type="transmembrane region" description="Helical" evidence="9">
    <location>
        <begin position="316"/>
        <end position="343"/>
    </location>
</feature>
<keyword evidence="7" id="KW-0924">Ammonia transport</keyword>
<feature type="transmembrane region" description="Helical" evidence="9">
    <location>
        <begin position="159"/>
        <end position="181"/>
    </location>
</feature>
<keyword evidence="5 9" id="KW-1133">Transmembrane helix</keyword>
<name>A0A7S3ZVV7_9STRA</name>
<evidence type="ECO:0000256" key="2">
    <source>
        <dbReference type="ARBA" id="ARBA00005887"/>
    </source>
</evidence>
<feature type="domain" description="Ammonium transporter AmtB-like" evidence="10">
    <location>
        <begin position="42"/>
        <end position="456"/>
    </location>
</feature>
<dbReference type="Gene3D" id="1.10.3430.10">
    <property type="entry name" value="Ammonium transporter AmtB like domains"/>
    <property type="match status" value="1"/>
</dbReference>
<reference evidence="11" key="1">
    <citation type="submission" date="2021-01" db="EMBL/GenBank/DDBJ databases">
        <authorList>
            <person name="Corre E."/>
            <person name="Pelletier E."/>
            <person name="Niang G."/>
            <person name="Scheremetjew M."/>
            <person name="Finn R."/>
            <person name="Kale V."/>
            <person name="Holt S."/>
            <person name="Cochrane G."/>
            <person name="Meng A."/>
            <person name="Brown T."/>
            <person name="Cohen L."/>
        </authorList>
    </citation>
    <scope>NUCLEOTIDE SEQUENCE</scope>
    <source>
        <strain evidence="11">CCMP1756</strain>
    </source>
</reference>
<evidence type="ECO:0000313" key="12">
    <source>
        <dbReference type="EMBL" id="CAH0364515.1"/>
    </source>
</evidence>
<dbReference type="SUPFAM" id="SSF111352">
    <property type="entry name" value="Ammonium transporter"/>
    <property type="match status" value="1"/>
</dbReference>
<keyword evidence="6 9" id="KW-0472">Membrane</keyword>
<feature type="transmembrane region" description="Helical" evidence="9">
    <location>
        <begin position="74"/>
        <end position="91"/>
    </location>
</feature>
<evidence type="ECO:0000256" key="7">
    <source>
        <dbReference type="ARBA" id="ARBA00023177"/>
    </source>
</evidence>
<proteinExistence type="inferred from homology"/>
<protein>
    <recommendedName>
        <fullName evidence="10">Ammonium transporter AmtB-like domain-containing protein</fullName>
    </recommendedName>
</protein>
<feature type="transmembrane region" description="Helical" evidence="9">
    <location>
        <begin position="40"/>
        <end position="62"/>
    </location>
</feature>
<dbReference type="Proteomes" id="UP000789595">
    <property type="component" value="Unassembled WGS sequence"/>
</dbReference>
<evidence type="ECO:0000256" key="9">
    <source>
        <dbReference type="SAM" id="Phobius"/>
    </source>
</evidence>
<dbReference type="InterPro" id="IPR029020">
    <property type="entry name" value="Ammonium/urea_transptr"/>
</dbReference>